<dbReference type="Proteomes" id="UP000676336">
    <property type="component" value="Unassembled WGS sequence"/>
</dbReference>
<proteinExistence type="predicted"/>
<dbReference type="AlphaFoldDB" id="A0A8S2W3J0"/>
<accession>A0A8S2W3J0</accession>
<dbReference type="EMBL" id="CAJOBI010064407">
    <property type="protein sequence ID" value="CAF4429403.1"/>
    <property type="molecule type" value="Genomic_DNA"/>
</dbReference>
<name>A0A8S2W3J0_9BILA</name>
<evidence type="ECO:0000313" key="1">
    <source>
        <dbReference type="EMBL" id="CAF4429403.1"/>
    </source>
</evidence>
<evidence type="ECO:0000313" key="2">
    <source>
        <dbReference type="Proteomes" id="UP000676336"/>
    </source>
</evidence>
<feature type="non-terminal residue" evidence="1">
    <location>
        <position position="1"/>
    </location>
</feature>
<protein>
    <submittedName>
        <fullName evidence="1">Uncharacterized protein</fullName>
    </submittedName>
</protein>
<organism evidence="1 2">
    <name type="scientific">Rotaria magnacalcarata</name>
    <dbReference type="NCBI Taxonomy" id="392030"/>
    <lineage>
        <taxon>Eukaryota</taxon>
        <taxon>Metazoa</taxon>
        <taxon>Spiralia</taxon>
        <taxon>Gnathifera</taxon>
        <taxon>Rotifera</taxon>
        <taxon>Eurotatoria</taxon>
        <taxon>Bdelloidea</taxon>
        <taxon>Philodinida</taxon>
        <taxon>Philodinidae</taxon>
        <taxon>Rotaria</taxon>
    </lineage>
</organism>
<gene>
    <name evidence="1" type="ORF">SMN809_LOCUS31738</name>
</gene>
<sequence length="51" mass="5623">AENPLNQTMATVDLTIGHQHQPNINNACSGLKFCHNQGQCIIFNVNQTKCL</sequence>
<reference evidence="1" key="1">
    <citation type="submission" date="2021-02" db="EMBL/GenBank/DDBJ databases">
        <authorList>
            <person name="Nowell W R."/>
        </authorList>
    </citation>
    <scope>NUCLEOTIDE SEQUENCE</scope>
</reference>
<comment type="caution">
    <text evidence="1">The sequence shown here is derived from an EMBL/GenBank/DDBJ whole genome shotgun (WGS) entry which is preliminary data.</text>
</comment>